<gene>
    <name evidence="5" type="primary">coaE</name>
    <name evidence="7" type="ORF">D4741_19025</name>
</gene>
<dbReference type="GO" id="GO:0005737">
    <property type="term" value="C:cytoplasm"/>
    <property type="evidence" value="ECO:0007669"/>
    <property type="project" value="UniProtKB-SubCell"/>
</dbReference>
<dbReference type="PANTHER" id="PTHR10695:SF46">
    <property type="entry name" value="BIFUNCTIONAL COENZYME A SYNTHASE-RELATED"/>
    <property type="match status" value="1"/>
</dbReference>
<dbReference type="UniPathway" id="UPA00241">
    <property type="reaction ID" value="UER00356"/>
</dbReference>
<dbReference type="GO" id="GO:0015937">
    <property type="term" value="P:coenzyme A biosynthetic process"/>
    <property type="evidence" value="ECO:0007669"/>
    <property type="project" value="UniProtKB-UniRule"/>
</dbReference>
<keyword evidence="2 5" id="KW-0547">Nucleotide-binding</keyword>
<comment type="subcellular location">
    <subcellularLocation>
        <location evidence="5">Cytoplasm</location>
    </subcellularLocation>
</comment>
<evidence type="ECO:0000313" key="8">
    <source>
        <dbReference type="Proteomes" id="UP000265938"/>
    </source>
</evidence>
<evidence type="ECO:0000256" key="2">
    <source>
        <dbReference type="ARBA" id="ARBA00022741"/>
    </source>
</evidence>
<keyword evidence="5 7" id="KW-0808">Transferase</keyword>
<dbReference type="EC" id="2.7.1.24" evidence="5 6"/>
<dbReference type="InterPro" id="IPR001977">
    <property type="entry name" value="Depp_CoAkinase"/>
</dbReference>
<evidence type="ECO:0000256" key="5">
    <source>
        <dbReference type="HAMAP-Rule" id="MF_00376"/>
    </source>
</evidence>
<reference evidence="7 8" key="1">
    <citation type="submission" date="2018-09" db="EMBL/GenBank/DDBJ databases">
        <title>Identification of marine bacteria producing industrial enzymes.</title>
        <authorList>
            <person name="Cheng T.H."/>
            <person name="Saidin J."/>
            <person name="Muhd D.D."/>
            <person name="Isa M.N.M."/>
            <person name="Bakar M.F.A."/>
            <person name="Ismail N."/>
        </authorList>
    </citation>
    <scope>NUCLEOTIDE SEQUENCE [LARGE SCALE GENOMIC DNA]</scope>
    <source>
        <strain evidence="7 8">MNAD 1.6</strain>
    </source>
</reference>
<keyword evidence="4 5" id="KW-0173">Coenzyme A biosynthesis</keyword>
<dbReference type="Proteomes" id="UP000265938">
    <property type="component" value="Unassembled WGS sequence"/>
</dbReference>
<dbReference type="GO" id="GO:0005524">
    <property type="term" value="F:ATP binding"/>
    <property type="evidence" value="ECO:0007669"/>
    <property type="project" value="UniProtKB-UniRule"/>
</dbReference>
<dbReference type="PROSITE" id="PS51219">
    <property type="entry name" value="DPCK"/>
    <property type="match status" value="1"/>
</dbReference>
<dbReference type="InterPro" id="IPR027417">
    <property type="entry name" value="P-loop_NTPase"/>
</dbReference>
<dbReference type="SUPFAM" id="SSF52540">
    <property type="entry name" value="P-loop containing nucleoside triphosphate hydrolases"/>
    <property type="match status" value="1"/>
</dbReference>
<evidence type="ECO:0000256" key="1">
    <source>
        <dbReference type="ARBA" id="ARBA00009018"/>
    </source>
</evidence>
<comment type="pathway">
    <text evidence="5">Cofactor biosynthesis; coenzyme A biosynthesis; CoA from (R)-pantothenate: step 5/5.</text>
</comment>
<dbReference type="CDD" id="cd02022">
    <property type="entry name" value="DPCK"/>
    <property type="match status" value="1"/>
</dbReference>
<proteinExistence type="inferred from homology"/>
<protein>
    <recommendedName>
        <fullName evidence="5 6">Dephospho-CoA kinase</fullName>
        <ecNumber evidence="5 6">2.7.1.24</ecNumber>
    </recommendedName>
    <alternativeName>
        <fullName evidence="5">Dephosphocoenzyme A kinase</fullName>
    </alternativeName>
</protein>
<dbReference type="PANTHER" id="PTHR10695">
    <property type="entry name" value="DEPHOSPHO-COA KINASE-RELATED"/>
    <property type="match status" value="1"/>
</dbReference>
<keyword evidence="5 7" id="KW-0418">Kinase</keyword>
<dbReference type="RefSeq" id="WP_119854025.1">
    <property type="nucleotide sequence ID" value="NZ_QYSE01000006.1"/>
</dbReference>
<dbReference type="NCBIfam" id="TIGR00152">
    <property type="entry name" value="dephospho-CoA kinase"/>
    <property type="match status" value="1"/>
</dbReference>
<evidence type="ECO:0000256" key="6">
    <source>
        <dbReference type="NCBIfam" id="TIGR00152"/>
    </source>
</evidence>
<comment type="similarity">
    <text evidence="1 5">Belongs to the CoaE family.</text>
</comment>
<name>A0A3A3EXM9_9GAMM</name>
<accession>A0A3A3EXM9</accession>
<dbReference type="AlphaFoldDB" id="A0A3A3EXM9"/>
<keyword evidence="3 5" id="KW-0067">ATP-binding</keyword>
<organism evidence="7 8">
    <name type="scientific">Pseudoalteromonas gelatinilytica</name>
    <dbReference type="NCBI Taxonomy" id="1703256"/>
    <lineage>
        <taxon>Bacteria</taxon>
        <taxon>Pseudomonadati</taxon>
        <taxon>Pseudomonadota</taxon>
        <taxon>Gammaproteobacteria</taxon>
        <taxon>Alteromonadales</taxon>
        <taxon>Pseudoalteromonadaceae</taxon>
        <taxon>Pseudoalteromonas</taxon>
    </lineage>
</organism>
<evidence type="ECO:0000256" key="4">
    <source>
        <dbReference type="ARBA" id="ARBA00022993"/>
    </source>
</evidence>
<dbReference type="EMBL" id="QYSE01000006">
    <property type="protein sequence ID" value="RJF33203.1"/>
    <property type="molecule type" value="Genomic_DNA"/>
</dbReference>
<dbReference type="HAMAP" id="MF_00376">
    <property type="entry name" value="Dephospho_CoA_kinase"/>
    <property type="match status" value="1"/>
</dbReference>
<comment type="function">
    <text evidence="5">Catalyzes the phosphorylation of the 3'-hydroxyl group of dephosphocoenzyme A to form coenzyme A.</text>
</comment>
<comment type="caution">
    <text evidence="7">The sequence shown here is derived from an EMBL/GenBank/DDBJ whole genome shotgun (WGS) entry which is preliminary data.</text>
</comment>
<dbReference type="Pfam" id="PF01121">
    <property type="entry name" value="CoaE"/>
    <property type="match status" value="1"/>
</dbReference>
<dbReference type="Gene3D" id="3.40.50.300">
    <property type="entry name" value="P-loop containing nucleotide triphosphate hydrolases"/>
    <property type="match status" value="1"/>
</dbReference>
<keyword evidence="5" id="KW-0963">Cytoplasm</keyword>
<evidence type="ECO:0000313" key="7">
    <source>
        <dbReference type="EMBL" id="RJF33203.1"/>
    </source>
</evidence>
<feature type="binding site" evidence="5">
    <location>
        <begin position="13"/>
        <end position="18"/>
    </location>
    <ligand>
        <name>ATP</name>
        <dbReference type="ChEBI" id="CHEBI:30616"/>
    </ligand>
</feature>
<comment type="catalytic activity">
    <reaction evidence="5">
        <text>3'-dephospho-CoA + ATP = ADP + CoA + H(+)</text>
        <dbReference type="Rhea" id="RHEA:18245"/>
        <dbReference type="ChEBI" id="CHEBI:15378"/>
        <dbReference type="ChEBI" id="CHEBI:30616"/>
        <dbReference type="ChEBI" id="CHEBI:57287"/>
        <dbReference type="ChEBI" id="CHEBI:57328"/>
        <dbReference type="ChEBI" id="CHEBI:456216"/>
        <dbReference type="EC" id="2.7.1.24"/>
    </reaction>
</comment>
<dbReference type="GO" id="GO:0004140">
    <property type="term" value="F:dephospho-CoA kinase activity"/>
    <property type="evidence" value="ECO:0007669"/>
    <property type="project" value="UniProtKB-UniRule"/>
</dbReference>
<sequence length="199" mass="21978">MANWVLGLTGGIGSGKSAVSAMFEELGIQVVDADIVAREVVEPGSVGLTKITAHFGDEILTRNGTLDRAKLRAIIFADESQKQWLNNLLHPLIRESMLSQLKQASSEYVILVAPLLFENGLEKYCNHTLLIDVPVDVQITRTTARDNVSVELAKQIIASQMSRADKQQKAADILDNNRPLAEVKTDVQKLHKKYLVHSH</sequence>
<evidence type="ECO:0000256" key="3">
    <source>
        <dbReference type="ARBA" id="ARBA00022840"/>
    </source>
</evidence>